<comment type="caution">
    <text evidence="1">The sequence shown here is derived from an EMBL/GenBank/DDBJ whole genome shotgun (WGS) entry which is preliminary data.</text>
</comment>
<dbReference type="InterPro" id="IPR011047">
    <property type="entry name" value="Quinoprotein_ADH-like_sf"/>
</dbReference>
<protein>
    <submittedName>
        <fullName evidence="1">Outer membrane protein assembly factor BamB</fullName>
    </submittedName>
</protein>
<dbReference type="EMBL" id="WCRY01000146">
    <property type="protein sequence ID" value="KAB4463649.1"/>
    <property type="molecule type" value="Genomic_DNA"/>
</dbReference>
<proteinExistence type="predicted"/>
<organism evidence="1 2">
    <name type="scientific">Bacteroides thetaiotaomicron</name>
    <dbReference type="NCBI Taxonomy" id="818"/>
    <lineage>
        <taxon>Bacteria</taxon>
        <taxon>Pseudomonadati</taxon>
        <taxon>Bacteroidota</taxon>
        <taxon>Bacteroidia</taxon>
        <taxon>Bacteroidales</taxon>
        <taxon>Bacteroidaceae</taxon>
        <taxon>Bacteroides</taxon>
    </lineage>
</organism>
<feature type="non-terminal residue" evidence="1">
    <location>
        <position position="1"/>
    </location>
</feature>
<gene>
    <name evidence="1" type="ORF">GAN91_29310</name>
</gene>
<accession>A0A6I0SDU7</accession>
<dbReference type="AlphaFoldDB" id="A0A6I0SDU7"/>
<reference evidence="1 2" key="1">
    <citation type="journal article" date="2019" name="Nat. Med.">
        <title>A library of human gut bacterial isolates paired with longitudinal multiomics data enables mechanistic microbiome research.</title>
        <authorList>
            <person name="Poyet M."/>
            <person name="Groussin M."/>
            <person name="Gibbons S.M."/>
            <person name="Avila-Pacheco J."/>
            <person name="Jiang X."/>
            <person name="Kearney S.M."/>
            <person name="Perrotta A.R."/>
            <person name="Berdy B."/>
            <person name="Zhao S."/>
            <person name="Lieberman T.D."/>
            <person name="Swanson P.K."/>
            <person name="Smith M."/>
            <person name="Roesemann S."/>
            <person name="Alexander J.E."/>
            <person name="Rich S.A."/>
            <person name="Livny J."/>
            <person name="Vlamakis H."/>
            <person name="Clish C."/>
            <person name="Bullock K."/>
            <person name="Deik A."/>
            <person name="Scott J."/>
            <person name="Pierce K.A."/>
            <person name="Xavier R.J."/>
            <person name="Alm E.J."/>
        </authorList>
    </citation>
    <scope>NUCLEOTIDE SEQUENCE [LARGE SCALE GENOMIC DNA]</scope>
    <source>
        <strain evidence="1 2">BIOML-A162</strain>
    </source>
</reference>
<dbReference type="InterPro" id="IPR015943">
    <property type="entry name" value="WD40/YVTN_repeat-like_dom_sf"/>
</dbReference>
<dbReference type="SUPFAM" id="SSF50998">
    <property type="entry name" value="Quinoprotein alcohol dehydrogenase-like"/>
    <property type="match status" value="1"/>
</dbReference>
<evidence type="ECO:0000313" key="2">
    <source>
        <dbReference type="Proteomes" id="UP000436858"/>
    </source>
</evidence>
<evidence type="ECO:0000313" key="1">
    <source>
        <dbReference type="EMBL" id="KAB4463649.1"/>
    </source>
</evidence>
<dbReference type="Proteomes" id="UP000436858">
    <property type="component" value="Unassembled WGS sequence"/>
</dbReference>
<sequence length="60" mass="6558">YNGNLVVGDSEGYLHWINVEDGRFVAQQKVDSSGFQTEPVAADGKLLIQAKDGTVYSITR</sequence>
<dbReference type="Gene3D" id="2.130.10.10">
    <property type="entry name" value="YVTN repeat-like/Quinoprotein amine dehydrogenase"/>
    <property type="match status" value="1"/>
</dbReference>
<name>A0A6I0SDU7_BACT4</name>